<dbReference type="SUPFAM" id="SSF51182">
    <property type="entry name" value="RmlC-like cupins"/>
    <property type="match status" value="1"/>
</dbReference>
<organism evidence="1 2">
    <name type="scientific">Pelomonas margarita</name>
    <dbReference type="NCBI Taxonomy" id="3299031"/>
    <lineage>
        <taxon>Bacteria</taxon>
        <taxon>Pseudomonadati</taxon>
        <taxon>Pseudomonadota</taxon>
        <taxon>Betaproteobacteria</taxon>
        <taxon>Burkholderiales</taxon>
        <taxon>Sphaerotilaceae</taxon>
        <taxon>Roseateles</taxon>
    </lineage>
</organism>
<gene>
    <name evidence="1" type="ORF">ACG0Z3_14415</name>
</gene>
<dbReference type="Gene3D" id="2.60.120.10">
    <property type="entry name" value="Jelly Rolls"/>
    <property type="match status" value="1"/>
</dbReference>
<dbReference type="InterPro" id="IPR014710">
    <property type="entry name" value="RmlC-like_jellyroll"/>
</dbReference>
<dbReference type="RefSeq" id="WP_394398557.1">
    <property type="nucleotide sequence ID" value="NZ_JBIGHW010000007.1"/>
</dbReference>
<name>A0ABW7FKL4_9BURK</name>
<sequence length="127" mass="13999">MPLTPDTTYVHLAHDGSVTPVPGGEAFWGLPPEQLSAFDQGWLITEFECTQDWSTWERHPQGDEFVYLLSGDAALVLALAEGETVVRLTGRAAQLVPRGVWHTARVFAPSRMLFVTRGEGTEHRPVG</sequence>
<reference evidence="1 2" key="1">
    <citation type="submission" date="2024-08" db="EMBL/GenBank/DDBJ databases">
        <authorList>
            <person name="Lu H."/>
        </authorList>
    </citation>
    <scope>NUCLEOTIDE SEQUENCE [LARGE SCALE GENOMIC DNA]</scope>
    <source>
        <strain evidence="1 2">LKC17W</strain>
    </source>
</reference>
<dbReference type="EMBL" id="JBIGHW010000007">
    <property type="protein sequence ID" value="MFG6441875.1"/>
    <property type="molecule type" value="Genomic_DNA"/>
</dbReference>
<comment type="caution">
    <text evidence="1">The sequence shown here is derived from an EMBL/GenBank/DDBJ whole genome shotgun (WGS) entry which is preliminary data.</text>
</comment>
<dbReference type="InterPro" id="IPR011051">
    <property type="entry name" value="RmlC_Cupin_sf"/>
</dbReference>
<evidence type="ECO:0000313" key="2">
    <source>
        <dbReference type="Proteomes" id="UP001606301"/>
    </source>
</evidence>
<accession>A0ABW7FKL4</accession>
<proteinExistence type="predicted"/>
<keyword evidence="2" id="KW-1185">Reference proteome</keyword>
<dbReference type="Proteomes" id="UP001606301">
    <property type="component" value="Unassembled WGS sequence"/>
</dbReference>
<protein>
    <submittedName>
        <fullName evidence="1">Cupin</fullName>
    </submittedName>
</protein>
<evidence type="ECO:0000313" key="1">
    <source>
        <dbReference type="EMBL" id="MFG6441875.1"/>
    </source>
</evidence>